<protein>
    <submittedName>
        <fullName evidence="1">Uncharacterized protein</fullName>
    </submittedName>
</protein>
<reference evidence="1 2" key="2">
    <citation type="journal article" date="2018" name="Nature">
        <title>Mutant phenotypes for thousands of bacterial genes of unknown function.</title>
        <authorList>
            <person name="Price M.N."/>
            <person name="Wetmore K.M."/>
            <person name="Waters R.J."/>
            <person name="Callaghan M."/>
            <person name="Ray J."/>
            <person name="Liu H."/>
            <person name="Kuehl J.V."/>
            <person name="Melnyk R.A."/>
            <person name="Lamson J.S."/>
            <person name="Suh Y."/>
            <person name="Carlson H.K."/>
            <person name="Esquivel Z."/>
            <person name="Sadeeshkumar H."/>
            <person name="Chakraborty R."/>
            <person name="Zane G.M."/>
            <person name="Rubin B.E."/>
            <person name="Wall J.D."/>
            <person name="Visel A."/>
            <person name="Bristow J."/>
            <person name="Blow M.J."/>
            <person name="Arkin A.P."/>
            <person name="Deutschbauer A.M."/>
        </authorList>
    </citation>
    <scope>NUCLEOTIDE SEQUENCE [LARGE SCALE GENOMIC DNA]</scope>
    <source>
        <strain evidence="1 2">FW300-N1B4</strain>
    </source>
</reference>
<evidence type="ECO:0000313" key="2">
    <source>
        <dbReference type="Proteomes" id="UP000076489"/>
    </source>
</evidence>
<sequence>MNDSTKTTKEMTFPDELIPLLGIIPDAVMSNLVEALSLNGRDFATLKPDQLKIFDFFQKQGQKYGVVATLVGAEKPEEQAVAGAQAGTTGTVSVVLS</sequence>
<dbReference type="EMBL" id="LUKJ01000002">
    <property type="protein sequence ID" value="KZN20441.1"/>
    <property type="molecule type" value="Genomic_DNA"/>
</dbReference>
<reference evidence="2" key="1">
    <citation type="submission" date="2016-03" db="EMBL/GenBank/DDBJ databases">
        <authorList>
            <person name="Ray J."/>
            <person name="Price M."/>
            <person name="Deutschbauer A."/>
        </authorList>
    </citation>
    <scope>NUCLEOTIDE SEQUENCE [LARGE SCALE GENOMIC DNA]</scope>
    <source>
        <strain evidence="2">FW300-N1B4</strain>
    </source>
</reference>
<comment type="caution">
    <text evidence="1">The sequence shown here is derived from an EMBL/GenBank/DDBJ whole genome shotgun (WGS) entry which is preliminary data.</text>
</comment>
<organism evidence="1 2">
    <name type="scientific">Pseudomonas fluorescens</name>
    <dbReference type="NCBI Taxonomy" id="294"/>
    <lineage>
        <taxon>Bacteria</taxon>
        <taxon>Pseudomonadati</taxon>
        <taxon>Pseudomonadota</taxon>
        <taxon>Gammaproteobacteria</taxon>
        <taxon>Pseudomonadales</taxon>
        <taxon>Pseudomonadaceae</taxon>
        <taxon>Pseudomonas</taxon>
    </lineage>
</organism>
<gene>
    <name evidence="1" type="ORF">A1D17_02560</name>
</gene>
<proteinExistence type="predicted"/>
<dbReference type="Proteomes" id="UP000076489">
    <property type="component" value="Unassembled WGS sequence"/>
</dbReference>
<evidence type="ECO:0000313" key="1">
    <source>
        <dbReference type="EMBL" id="KZN20441.1"/>
    </source>
</evidence>
<name>A0A166QKV9_PSEFL</name>
<accession>A0A166QKV9</accession>
<dbReference type="AlphaFoldDB" id="A0A166QKV9"/>
<dbReference type="RefSeq" id="WP_063340485.1">
    <property type="nucleotide sequence ID" value="NZ_LUKJ01000002.1"/>
</dbReference>